<feature type="domain" description="UbiC transcription regulator-associated" evidence="1">
    <location>
        <begin position="2"/>
        <end position="47"/>
    </location>
</feature>
<dbReference type="GO" id="GO:0003677">
    <property type="term" value="F:DNA binding"/>
    <property type="evidence" value="ECO:0007669"/>
    <property type="project" value="InterPro"/>
</dbReference>
<dbReference type="EMBL" id="CP021108">
    <property type="protein sequence ID" value="ARP80415.1"/>
    <property type="molecule type" value="Genomic_DNA"/>
</dbReference>
<dbReference type="AlphaFoldDB" id="A0A1W6YH20"/>
<dbReference type="SUPFAM" id="SSF64288">
    <property type="entry name" value="Chorismate lyase-like"/>
    <property type="match status" value="1"/>
</dbReference>
<dbReference type="Gene3D" id="3.40.1410.10">
    <property type="entry name" value="Chorismate lyase-like"/>
    <property type="match status" value="1"/>
</dbReference>
<proteinExistence type="predicted"/>
<dbReference type="InterPro" id="IPR028978">
    <property type="entry name" value="Chorismate_lyase_/UTRA_dom_sf"/>
</dbReference>
<dbReference type="KEGG" id="bgv:CAL12_05915"/>
<evidence type="ECO:0000259" key="1">
    <source>
        <dbReference type="Pfam" id="PF07702"/>
    </source>
</evidence>
<name>A0A1W6YH20_9BORD</name>
<organism evidence="2 3">
    <name type="scientific">Bordetella genomosp. 8</name>
    <dbReference type="NCBI Taxonomy" id="1416806"/>
    <lineage>
        <taxon>Bacteria</taxon>
        <taxon>Pseudomonadati</taxon>
        <taxon>Pseudomonadota</taxon>
        <taxon>Betaproteobacteria</taxon>
        <taxon>Burkholderiales</taxon>
        <taxon>Alcaligenaceae</taxon>
        <taxon>Bordetella</taxon>
    </lineage>
</organism>
<dbReference type="GO" id="GO:0006355">
    <property type="term" value="P:regulation of DNA-templated transcription"/>
    <property type="evidence" value="ECO:0007669"/>
    <property type="project" value="InterPro"/>
</dbReference>
<gene>
    <name evidence="2" type="ORF">CAL12_05915</name>
</gene>
<evidence type="ECO:0000313" key="2">
    <source>
        <dbReference type="EMBL" id="ARP80415.1"/>
    </source>
</evidence>
<protein>
    <recommendedName>
        <fullName evidence="1">UbiC transcription regulator-associated domain-containing protein</fullName>
    </recommendedName>
</protein>
<keyword evidence="3" id="KW-1185">Reference proteome</keyword>
<dbReference type="Proteomes" id="UP000194151">
    <property type="component" value="Chromosome"/>
</dbReference>
<dbReference type="Pfam" id="PF07702">
    <property type="entry name" value="UTRA"/>
    <property type="match status" value="1"/>
</dbReference>
<reference evidence="2 3" key="1">
    <citation type="submission" date="2017-05" db="EMBL/GenBank/DDBJ databases">
        <title>Complete and WGS of Bordetella genogroups.</title>
        <authorList>
            <person name="Spilker T."/>
            <person name="LiPuma J."/>
        </authorList>
    </citation>
    <scope>NUCLEOTIDE SEQUENCE [LARGE SCALE GENOMIC DNA]</scope>
    <source>
        <strain evidence="2 3">AU19157</strain>
    </source>
</reference>
<dbReference type="STRING" id="1416806.CAL12_05915"/>
<dbReference type="OrthoDB" id="8582866at2"/>
<accession>A0A1W6YH20</accession>
<sequence length="57" mass="6394">MSIGIADAETARLLRVSAGSPVVNVTRVFLDGKGLILYYADVIYRGDWVRWEIELQP</sequence>
<evidence type="ECO:0000313" key="3">
    <source>
        <dbReference type="Proteomes" id="UP000194151"/>
    </source>
</evidence>
<dbReference type="InterPro" id="IPR011663">
    <property type="entry name" value="UTRA"/>
</dbReference>